<reference evidence="3" key="1">
    <citation type="submission" date="2007-06" db="EMBL/GenBank/DDBJ databases">
        <authorList>
            <person name="Pilotti M."/>
            <person name="Brunetti A."/>
            <person name="Lumia V."/>
            <person name="Tizzani L."/>
            <person name="Gervasi F."/>
        </authorList>
    </citation>
    <scope>NUCLEOTIDE SEQUENCE</scope>
    <source>
        <strain evidence="3">F5R10.8</strain>
    </source>
</reference>
<organism evidence="3">
    <name type="scientific">Platanus acerifolia</name>
    <name type="common">London plane tree</name>
    <dbReference type="NCBI Taxonomy" id="140101"/>
    <lineage>
        <taxon>Eukaryota</taxon>
        <taxon>Viridiplantae</taxon>
        <taxon>Streptophyta</taxon>
        <taxon>Embryophyta</taxon>
        <taxon>Tracheophyta</taxon>
        <taxon>Spermatophyta</taxon>
        <taxon>Magnoliopsida</taxon>
        <taxon>Proteales</taxon>
        <taxon>Platanaceae</taxon>
        <taxon>Platanus</taxon>
    </lineage>
</organism>
<dbReference type="InterPro" id="IPR002182">
    <property type="entry name" value="NB-ARC"/>
</dbReference>
<feature type="domain" description="NB-ARC" evidence="2">
    <location>
        <begin position="1"/>
        <end position="144"/>
    </location>
</feature>
<dbReference type="GO" id="GO:0006952">
    <property type="term" value="P:defense response"/>
    <property type="evidence" value="ECO:0007669"/>
    <property type="project" value="UniProtKB-KW"/>
</dbReference>
<sequence>TLAKKIYNHTKVKDHFSCRAWVSISKEYRRKEILQVIIKNISSLTNEELETLDRMTTDELERKVQELLEGTRYLVVLDDIWSKNAWDSLNMALPDTKNKSRVMLTTRNEDVALHADGQTRPHYLQNLNKDESWELFRRKVFTENNHSSYPSFLEKLGRAIVDRCG</sequence>
<evidence type="ECO:0000256" key="1">
    <source>
        <dbReference type="ARBA" id="ARBA00022821"/>
    </source>
</evidence>
<dbReference type="GO" id="GO:0043531">
    <property type="term" value="F:ADP binding"/>
    <property type="evidence" value="ECO:0007669"/>
    <property type="project" value="InterPro"/>
</dbReference>
<dbReference type="InterPro" id="IPR027417">
    <property type="entry name" value="P-loop_NTPase"/>
</dbReference>
<dbReference type="AlphaFoldDB" id="A8BNB3"/>
<keyword evidence="1" id="KW-0611">Plant defense</keyword>
<proteinExistence type="predicted"/>
<dbReference type="SUPFAM" id="SSF52540">
    <property type="entry name" value="P-loop containing nucleoside triphosphate hydrolases"/>
    <property type="match status" value="1"/>
</dbReference>
<dbReference type="Pfam" id="PF00931">
    <property type="entry name" value="NB-ARC"/>
    <property type="match status" value="1"/>
</dbReference>
<evidence type="ECO:0000259" key="2">
    <source>
        <dbReference type="Pfam" id="PF00931"/>
    </source>
</evidence>
<protein>
    <submittedName>
        <fullName evidence="3">NBS-containing resistance-like protein</fullName>
    </submittedName>
</protein>
<dbReference type="PANTHER" id="PTHR36766">
    <property type="entry name" value="PLANT BROAD-SPECTRUM MILDEW RESISTANCE PROTEIN RPW8"/>
    <property type="match status" value="1"/>
</dbReference>
<dbReference type="PANTHER" id="PTHR36766:SF52">
    <property type="entry name" value="LATE BLIGHT RESISTANCE PROTEIN HOMOLOG R1B-8"/>
    <property type="match status" value="1"/>
</dbReference>
<accession>A8BNB3</accession>
<evidence type="ECO:0000313" key="3">
    <source>
        <dbReference type="EMBL" id="ABV30833.1"/>
    </source>
</evidence>
<feature type="non-terminal residue" evidence="3">
    <location>
        <position position="165"/>
    </location>
</feature>
<dbReference type="Gene3D" id="3.40.50.300">
    <property type="entry name" value="P-loop containing nucleotide triphosphate hydrolases"/>
    <property type="match status" value="1"/>
</dbReference>
<dbReference type="EMBL" id="EF653064">
    <property type="protein sequence ID" value="ABV30833.1"/>
    <property type="molecule type" value="Genomic_DNA"/>
</dbReference>
<dbReference type="FunFam" id="3.40.50.300:FF:001091">
    <property type="entry name" value="Probable disease resistance protein At1g61300"/>
    <property type="match status" value="1"/>
</dbReference>
<feature type="non-terminal residue" evidence="3">
    <location>
        <position position="1"/>
    </location>
</feature>
<name>A8BNB3_PLAAC</name>